<evidence type="ECO:0000256" key="2">
    <source>
        <dbReference type="ARBA" id="ARBA00023125"/>
    </source>
</evidence>
<dbReference type="InterPro" id="IPR041664">
    <property type="entry name" value="AAA_16"/>
</dbReference>
<dbReference type="PROSITE" id="PS50043">
    <property type="entry name" value="HTH_LUXR_2"/>
    <property type="match status" value="1"/>
</dbReference>
<dbReference type="InterPro" id="IPR000792">
    <property type="entry name" value="Tscrpt_reg_LuxR_C"/>
</dbReference>
<evidence type="ECO:0000313" key="6">
    <source>
        <dbReference type="Proteomes" id="UP000676885"/>
    </source>
</evidence>
<reference evidence="5 6" key="1">
    <citation type="submission" date="2021-05" db="EMBL/GenBank/DDBJ databases">
        <title>Novel species in genus Arthrobacter.</title>
        <authorList>
            <person name="Zhang G."/>
        </authorList>
    </citation>
    <scope>NUCLEOTIDE SEQUENCE [LARGE SCALE GENOMIC DNA]</scope>
    <source>
        <strain evidence="6">zg-ZUI227</strain>
    </source>
</reference>
<feature type="domain" description="HTH luxR-type" evidence="4">
    <location>
        <begin position="834"/>
        <end position="899"/>
    </location>
</feature>
<dbReference type="InterPro" id="IPR003593">
    <property type="entry name" value="AAA+_ATPase"/>
</dbReference>
<dbReference type="EMBL" id="CP076022">
    <property type="protein sequence ID" value="QWC10957.1"/>
    <property type="molecule type" value="Genomic_DNA"/>
</dbReference>
<dbReference type="SMART" id="SM00421">
    <property type="entry name" value="HTH_LUXR"/>
    <property type="match status" value="1"/>
</dbReference>
<accession>A0A975M6S2</accession>
<dbReference type="InterPro" id="IPR036388">
    <property type="entry name" value="WH-like_DNA-bd_sf"/>
</dbReference>
<protein>
    <submittedName>
        <fullName evidence="5">AAA family ATPase</fullName>
    </submittedName>
</protein>
<dbReference type="InterPro" id="IPR027417">
    <property type="entry name" value="P-loop_NTPase"/>
</dbReference>
<dbReference type="Proteomes" id="UP000676885">
    <property type="component" value="Chromosome"/>
</dbReference>
<dbReference type="Gene3D" id="3.40.50.300">
    <property type="entry name" value="P-loop containing nucleotide triphosphate hydrolases"/>
    <property type="match status" value="1"/>
</dbReference>
<dbReference type="GO" id="GO:0006355">
    <property type="term" value="P:regulation of DNA-templated transcription"/>
    <property type="evidence" value="ECO:0007669"/>
    <property type="project" value="InterPro"/>
</dbReference>
<dbReference type="SUPFAM" id="SSF46894">
    <property type="entry name" value="C-terminal effector domain of the bipartite response regulators"/>
    <property type="match status" value="1"/>
</dbReference>
<evidence type="ECO:0000313" key="5">
    <source>
        <dbReference type="EMBL" id="QWC10957.1"/>
    </source>
</evidence>
<keyword evidence="6" id="KW-1185">Reference proteome</keyword>
<dbReference type="PANTHER" id="PTHR44688">
    <property type="entry name" value="DNA-BINDING TRANSCRIPTIONAL ACTIVATOR DEVR_DOSR"/>
    <property type="match status" value="1"/>
</dbReference>
<dbReference type="InterPro" id="IPR016032">
    <property type="entry name" value="Sig_transdc_resp-reg_C-effctor"/>
</dbReference>
<organism evidence="5 6">
    <name type="scientific">Arthrobacter jiangjiafuii</name>
    <dbReference type="NCBI Taxonomy" id="2817475"/>
    <lineage>
        <taxon>Bacteria</taxon>
        <taxon>Bacillati</taxon>
        <taxon>Actinomycetota</taxon>
        <taxon>Actinomycetes</taxon>
        <taxon>Micrococcales</taxon>
        <taxon>Micrococcaceae</taxon>
        <taxon>Arthrobacter</taxon>
    </lineage>
</organism>
<sequence>MTQSILDQLAAGGGAGCVLVGEPGSGKTALIHHVLRQCSNTYVVHVRGSAFSGRTAFGALTFLLSDLDPEVAAHPVLILRGLTQLIQERAKGRAVLLAVDNGEELDEFSAMALSQLVLNRTAGLLASFRDFSKAPAELMGLWREGILSRVDLEPLETAETAELLEAELRGPVSGAAVANLHRHAGGNPHLLRLACADFREAGRLRSSGPVWVLDPRRPTPAGRMAEAVLSRLDGLSETQVGLVRTVALAGSLPLAHALDTVEPAEVDILQERGFLTVDRESVPSIRVRDAVLARSVSLALDGATQSALLQGLRAQTAAAVPATGESGADQPDPAAAIVDPVRLALWRLDSGEALDPASAVAAAREANAAGHPARAVRFLTGLQDHLAIPAAVLELVQARMSQGEYGAALSAMSSYRSLEADPDPLDEIRLLLAESRVLCMAATGAVSESAHTGLLAEGAARKHDGLLAKATERTAELAAAGDISRSDAAALEREMIVARAACNSAHGRFLENAAYLGPLQAQAAGYDNGFRVLIGSWLCEALGLTNRQDEALELAQEIERLLDGPGIGRADLARSFARVLHVHLAMGALKRAGQLLDQQRSHGRTVFPGLTAELADGLLHAYAGDPEPALRCLVPAVAQLRLGGPASLVPLAASATAYCLALSGDAKGAALHLQLKTKAADGGPWSVRRGTRHFAALAEAALGSPHAVRRFLDLAAHDHRRGVYAYELLSLLSAMRLGDRENLDRLLAVSAQQQGPFARMCETYAKGTGSYDTQLLIQAGAMAEQAGHIRFGREASESALAVASGSGDRATVRFIHRSRRGTVAPQPHEGPDSTDEYLRALTFRERAIARMAAAGTSNKSIAADLNISVRTVEGHLYQVYSKLHVGSRRELGKIMAEKAGGGK</sequence>
<proteinExistence type="predicted"/>
<name>A0A975M6S2_9MICC</name>
<dbReference type="Gene3D" id="1.10.10.10">
    <property type="entry name" value="Winged helix-like DNA-binding domain superfamily/Winged helix DNA-binding domain"/>
    <property type="match status" value="1"/>
</dbReference>
<dbReference type="SMART" id="SM00382">
    <property type="entry name" value="AAA"/>
    <property type="match status" value="1"/>
</dbReference>
<evidence type="ECO:0000259" key="4">
    <source>
        <dbReference type="PROSITE" id="PS50043"/>
    </source>
</evidence>
<dbReference type="AlphaFoldDB" id="A0A975M6S2"/>
<keyword evidence="2" id="KW-0238">DNA-binding</keyword>
<dbReference type="PANTHER" id="PTHR44688:SF16">
    <property type="entry name" value="DNA-BINDING TRANSCRIPTIONAL ACTIVATOR DEVR_DOSR"/>
    <property type="match status" value="1"/>
</dbReference>
<evidence type="ECO:0000256" key="3">
    <source>
        <dbReference type="ARBA" id="ARBA00023163"/>
    </source>
</evidence>
<dbReference type="KEGG" id="ajg:KKR91_04990"/>
<gene>
    <name evidence="5" type="ORF">KKR91_04990</name>
</gene>
<keyword evidence="1" id="KW-0805">Transcription regulation</keyword>
<dbReference type="GO" id="GO:0003677">
    <property type="term" value="F:DNA binding"/>
    <property type="evidence" value="ECO:0007669"/>
    <property type="project" value="UniProtKB-KW"/>
</dbReference>
<dbReference type="SUPFAM" id="SSF52540">
    <property type="entry name" value="P-loop containing nucleoside triphosphate hydrolases"/>
    <property type="match status" value="1"/>
</dbReference>
<dbReference type="PRINTS" id="PR00038">
    <property type="entry name" value="HTHLUXR"/>
</dbReference>
<dbReference type="CDD" id="cd06170">
    <property type="entry name" value="LuxR_C_like"/>
    <property type="match status" value="1"/>
</dbReference>
<dbReference type="Pfam" id="PF00196">
    <property type="entry name" value="GerE"/>
    <property type="match status" value="1"/>
</dbReference>
<dbReference type="Pfam" id="PF13191">
    <property type="entry name" value="AAA_16"/>
    <property type="match status" value="1"/>
</dbReference>
<evidence type="ECO:0000256" key="1">
    <source>
        <dbReference type="ARBA" id="ARBA00023015"/>
    </source>
</evidence>
<keyword evidence="3" id="KW-0804">Transcription</keyword>